<accession>A0ABP9Z8R3</accession>
<comment type="caution">
    <text evidence="1">The sequence shown here is derived from an EMBL/GenBank/DDBJ whole genome shotgun (WGS) entry which is preliminary data.</text>
</comment>
<proteinExistence type="predicted"/>
<evidence type="ECO:0000313" key="1">
    <source>
        <dbReference type="EMBL" id="GAA5815459.1"/>
    </source>
</evidence>
<keyword evidence="2" id="KW-1185">Reference proteome</keyword>
<evidence type="ECO:0000313" key="2">
    <source>
        <dbReference type="Proteomes" id="UP001473302"/>
    </source>
</evidence>
<organism evidence="1 2">
    <name type="scientific">Mucor flavus</name>
    <dbReference type="NCBI Taxonomy" id="439312"/>
    <lineage>
        <taxon>Eukaryota</taxon>
        <taxon>Fungi</taxon>
        <taxon>Fungi incertae sedis</taxon>
        <taxon>Mucoromycota</taxon>
        <taxon>Mucoromycotina</taxon>
        <taxon>Mucoromycetes</taxon>
        <taxon>Mucorales</taxon>
        <taxon>Mucorineae</taxon>
        <taxon>Mucoraceae</taxon>
        <taxon>Mucor</taxon>
    </lineage>
</organism>
<dbReference type="EMBL" id="BAABUK010000026">
    <property type="protein sequence ID" value="GAA5815459.1"/>
    <property type="molecule type" value="Genomic_DNA"/>
</dbReference>
<dbReference type="Proteomes" id="UP001473302">
    <property type="component" value="Unassembled WGS sequence"/>
</dbReference>
<name>A0ABP9Z8R3_9FUNG</name>
<protein>
    <submittedName>
        <fullName evidence="1">Uncharacterized protein</fullName>
    </submittedName>
</protein>
<sequence length="153" mass="17275">MKDPIETKKDKSIGKVERFSRKVYLESVIRHDYAAGFGDRVTFLSSFIRNVVICAQIFVNSYVCNNYESGDLKAICQQNFWYSICQLIMDTKVTNKTFLSNSIALAFDEFKQKYPSIVYNTELGAAIKGYSNPLTATCVTVATTYVLNVTNTV</sequence>
<gene>
    <name evidence="1" type="ORF">MFLAVUS_008971</name>
</gene>
<reference evidence="1 2" key="1">
    <citation type="submission" date="2024-04" db="EMBL/GenBank/DDBJ databases">
        <title>genome sequences of Mucor flavus KT1a and Helicostylum pulchrum KT1b strains isolated from the surface of a dry-aged beef.</title>
        <authorList>
            <person name="Toyotome T."/>
            <person name="Hosono M."/>
            <person name="Torimaru M."/>
            <person name="Fukuda K."/>
            <person name="Mikami N."/>
        </authorList>
    </citation>
    <scope>NUCLEOTIDE SEQUENCE [LARGE SCALE GENOMIC DNA]</scope>
    <source>
        <strain evidence="1 2">KT1a</strain>
    </source>
</reference>